<evidence type="ECO:0000313" key="7">
    <source>
        <dbReference type="Proteomes" id="UP000185003"/>
    </source>
</evidence>
<accession>A0A1N6FBV8</accession>
<dbReference type="GO" id="GO:0017000">
    <property type="term" value="P:antibiotic biosynthetic process"/>
    <property type="evidence" value="ECO:0007669"/>
    <property type="project" value="InterPro"/>
</dbReference>
<dbReference type="InterPro" id="IPR002692">
    <property type="entry name" value="S45"/>
</dbReference>
<feature type="binding site" evidence="5">
    <location>
        <position position="349"/>
    </location>
    <ligand>
        <name>Ca(2+)</name>
        <dbReference type="ChEBI" id="CHEBI:29108"/>
    </ligand>
</feature>
<dbReference type="Gene3D" id="2.30.120.10">
    <property type="match status" value="1"/>
</dbReference>
<dbReference type="GO" id="GO:0046872">
    <property type="term" value="F:metal ion binding"/>
    <property type="evidence" value="ECO:0007669"/>
    <property type="project" value="UniProtKB-KW"/>
</dbReference>
<dbReference type="InterPro" id="IPR023343">
    <property type="entry name" value="Penicillin_amidase_dom1"/>
</dbReference>
<evidence type="ECO:0000256" key="4">
    <source>
        <dbReference type="PIRSR" id="PIRSR001227-1"/>
    </source>
</evidence>
<keyword evidence="5" id="KW-0479">Metal-binding</keyword>
<keyword evidence="2" id="KW-0378">Hydrolase</keyword>
<dbReference type="RefSeq" id="WP_074239219.1">
    <property type="nucleotide sequence ID" value="NZ_FSRA01000001.1"/>
</dbReference>
<dbReference type="Gene3D" id="1.10.439.10">
    <property type="entry name" value="Penicillin Amidohydrolase, domain 1"/>
    <property type="match status" value="1"/>
</dbReference>
<dbReference type="OrthoDB" id="9759796at2"/>
<evidence type="ECO:0000256" key="2">
    <source>
        <dbReference type="ARBA" id="ARBA00022801"/>
    </source>
</evidence>
<dbReference type="PIRSF" id="PIRSF001227">
    <property type="entry name" value="Pen_acylase"/>
    <property type="match status" value="1"/>
</dbReference>
<comment type="similarity">
    <text evidence="1">Belongs to the peptidase S45 family.</text>
</comment>
<feature type="binding site" evidence="5">
    <location>
        <position position="346"/>
    </location>
    <ligand>
        <name>Ca(2+)</name>
        <dbReference type="ChEBI" id="CHEBI:29108"/>
    </ligand>
</feature>
<dbReference type="SUPFAM" id="SSF56235">
    <property type="entry name" value="N-terminal nucleophile aminohydrolases (Ntn hydrolases)"/>
    <property type="match status" value="1"/>
</dbReference>
<dbReference type="InterPro" id="IPR029055">
    <property type="entry name" value="Ntn_hydrolases_N"/>
</dbReference>
<evidence type="ECO:0000256" key="1">
    <source>
        <dbReference type="ARBA" id="ARBA00006586"/>
    </source>
</evidence>
<dbReference type="InterPro" id="IPR043146">
    <property type="entry name" value="Penicillin_amidase_N_B-knob"/>
</dbReference>
<dbReference type="PANTHER" id="PTHR34218">
    <property type="entry name" value="PEPTIDASE S45 PENICILLIN AMIDASE"/>
    <property type="match status" value="1"/>
</dbReference>
<keyword evidence="5" id="KW-0106">Calcium</keyword>
<feature type="active site" description="Nucleophile" evidence="4">
    <location>
        <position position="274"/>
    </location>
</feature>
<keyword evidence="7" id="KW-1185">Reference proteome</keyword>
<comment type="cofactor">
    <cofactor evidence="5">
        <name>Ca(2+)</name>
        <dbReference type="ChEBI" id="CHEBI:29108"/>
    </cofactor>
    <text evidence="5">Binds 1 Ca(2+) ion per dimer.</text>
</comment>
<evidence type="ECO:0000256" key="5">
    <source>
        <dbReference type="PIRSR" id="PIRSR001227-2"/>
    </source>
</evidence>
<dbReference type="AlphaFoldDB" id="A0A1N6FBV8"/>
<dbReference type="GO" id="GO:0016811">
    <property type="term" value="F:hydrolase activity, acting on carbon-nitrogen (but not peptide) bonds, in linear amides"/>
    <property type="evidence" value="ECO:0007669"/>
    <property type="project" value="InterPro"/>
</dbReference>
<protein>
    <submittedName>
        <fullName evidence="6">Penicillin amidase</fullName>
    </submittedName>
</protein>
<dbReference type="CDD" id="cd03747">
    <property type="entry name" value="Ntn_PGA_like"/>
    <property type="match status" value="1"/>
</dbReference>
<dbReference type="STRING" id="536979.SAMN04488055_2134"/>
<dbReference type="PANTHER" id="PTHR34218:SF4">
    <property type="entry name" value="ACYL-HOMOSERINE LACTONE ACYLASE QUIP"/>
    <property type="match status" value="1"/>
</dbReference>
<proteinExistence type="inferred from homology"/>
<reference evidence="6 7" key="1">
    <citation type="submission" date="2016-11" db="EMBL/GenBank/DDBJ databases">
        <authorList>
            <person name="Jaros S."/>
            <person name="Januszkiewicz K."/>
            <person name="Wedrychowicz H."/>
        </authorList>
    </citation>
    <scope>NUCLEOTIDE SEQUENCE [LARGE SCALE GENOMIC DNA]</scope>
    <source>
        <strain evidence="6 7">DSM 24787</strain>
    </source>
</reference>
<dbReference type="InterPro" id="IPR043147">
    <property type="entry name" value="Penicillin_amidase_A-knob"/>
</dbReference>
<evidence type="ECO:0000256" key="3">
    <source>
        <dbReference type="ARBA" id="ARBA00023145"/>
    </source>
</evidence>
<dbReference type="Gene3D" id="3.60.20.10">
    <property type="entry name" value="Glutamine Phosphoribosylpyrophosphate, subunit 1, domain 1"/>
    <property type="match status" value="1"/>
</dbReference>
<name>A0A1N6FBV8_9BACT</name>
<dbReference type="Gene3D" id="1.10.1400.10">
    <property type="match status" value="1"/>
</dbReference>
<gene>
    <name evidence="6" type="ORF">SAMN04488055_2134</name>
</gene>
<sequence>MRFIPLILTIALVWALNHRWGSVPAFGMLLSPQHGFWQQAERASIKKEVGLSFKELSGPVEVWLDERMVPHVFAENENDVYFVQGYLHAKDRLWQMELQTYAAAGRLCEVLGPRMLTYDRRQRRLGMVSSAEKTVAAIAKDPASKAQGDAYTAGVNAYIHRLRDRDLPLEYKLLGYRPEPWTNLKTALLLKYMSYDLAYNNTDLEATNARRLFTASEFDQMYPDFSDTLDPIIPKGTVFPAPSFVPVAPSDSVLHATDAFFRFKEDKPDPDNGSNNWAVSGSKTKSGAVILCNDPHLGLSLPSLWYEMQLHTPSFNAYGASLPGAPGIIIGFNDHMGWAVTNGSEDVLDYYRMDFRNGRTEYLFNGAYRKADLHVEEIKIKGEAPFMDTVAYTVWGPVMYDNTFMDSTGKQGFLAVRWKAHDESNELRTFSLLNHAKNYEDYLEALKHYTCPAQNFIYAGKDGNIAIWHNGQYPARWKDQGKFVMPGSDSTYAWQGYIPQAENPHIFNPAQGFVSSANQRPTDSTYPYRLVGEYDLFRGKRANERLREMSSITPEDMMKLQNDNMNLFAVTAIPLLARFLDPVALSAPQKEQFKTIAAWDGQANPDSKAATIFNLWIDELQKDIWDDELGIDSITLEIPLQRTTVLWLLKDSSMRFVDNVRTPAVRETLSDIVLQSFKAAADSAAALDAAGNLAIGKWRGTDIRHLTRSLPALSRMSLNTGGGTHILNATKKTHGPSWRMVVELGPTTKAYGIYPGGQSGNPGSAFYDNMVDDWVAGKYYSLHIYDKAKEPEGLRGKIFFVANK</sequence>
<dbReference type="InterPro" id="IPR014395">
    <property type="entry name" value="Pen/GL7ACA/AHL_acylase"/>
</dbReference>
<keyword evidence="3" id="KW-0865">Zymogen</keyword>
<dbReference type="EMBL" id="FSRA01000001">
    <property type="protein sequence ID" value="SIN92737.1"/>
    <property type="molecule type" value="Genomic_DNA"/>
</dbReference>
<evidence type="ECO:0000313" key="6">
    <source>
        <dbReference type="EMBL" id="SIN92737.1"/>
    </source>
</evidence>
<dbReference type="Proteomes" id="UP000185003">
    <property type="component" value="Unassembled WGS sequence"/>
</dbReference>
<organism evidence="6 7">
    <name type="scientific">Chitinophaga niabensis</name>
    <dbReference type="NCBI Taxonomy" id="536979"/>
    <lineage>
        <taxon>Bacteria</taxon>
        <taxon>Pseudomonadati</taxon>
        <taxon>Bacteroidota</taxon>
        <taxon>Chitinophagia</taxon>
        <taxon>Chitinophagales</taxon>
        <taxon>Chitinophagaceae</taxon>
        <taxon>Chitinophaga</taxon>
    </lineage>
</organism>
<dbReference type="Pfam" id="PF01804">
    <property type="entry name" value="Penicil_amidase"/>
    <property type="match status" value="1"/>
</dbReference>